<dbReference type="EMBL" id="JXXD01000178">
    <property type="protein sequence ID" value="KIZ34287.1"/>
    <property type="molecule type" value="Genomic_DNA"/>
</dbReference>
<feature type="compositionally biased region" description="Basic and acidic residues" evidence="1">
    <location>
        <begin position="31"/>
        <end position="40"/>
    </location>
</feature>
<dbReference type="AlphaFoldDB" id="A0A0D7E3X7"/>
<keyword evidence="2" id="KW-0732">Signal</keyword>
<reference evidence="3 4" key="1">
    <citation type="submission" date="2014-11" db="EMBL/GenBank/DDBJ databases">
        <title>Genomics and ecophysiology of heterotrophic nitrogen fixing bacteria isolated from estuarine surface water.</title>
        <authorList>
            <person name="Bentzon-Tilia M."/>
            <person name="Severin I."/>
            <person name="Hansen L.H."/>
            <person name="Riemann L."/>
        </authorList>
    </citation>
    <scope>NUCLEOTIDE SEQUENCE [LARGE SCALE GENOMIC DNA]</scope>
    <source>
        <strain evidence="3 4">BAL361</strain>
    </source>
</reference>
<proteinExistence type="predicted"/>
<comment type="caution">
    <text evidence="3">The sequence shown here is derived from an EMBL/GenBank/DDBJ whole genome shotgun (WGS) entry which is preliminary data.</text>
</comment>
<evidence type="ECO:0000256" key="1">
    <source>
        <dbReference type="SAM" id="MobiDB-lite"/>
    </source>
</evidence>
<sequence length="108" mass="10407">MNMHKIAALTLAGLLSSAAFAAGNTGTGADTGHRDSKGHSTEQPGTMGGTGNGMDSTSDTGKMPDETERPATTHGSDHGTGVDAGGDGAAGKQGTTGTGGEGGERGAY</sequence>
<feature type="region of interest" description="Disordered" evidence="1">
    <location>
        <begin position="22"/>
        <end position="108"/>
    </location>
</feature>
<organism evidence="3 4">
    <name type="scientific">Stutzerimonas stutzeri</name>
    <name type="common">Pseudomonas stutzeri</name>
    <dbReference type="NCBI Taxonomy" id="316"/>
    <lineage>
        <taxon>Bacteria</taxon>
        <taxon>Pseudomonadati</taxon>
        <taxon>Pseudomonadota</taxon>
        <taxon>Gammaproteobacteria</taxon>
        <taxon>Pseudomonadales</taxon>
        <taxon>Pseudomonadaceae</taxon>
        <taxon>Stutzerimonas</taxon>
    </lineage>
</organism>
<dbReference type="PATRIC" id="fig|316.104.peg.1445"/>
<evidence type="ECO:0000313" key="3">
    <source>
        <dbReference type="EMBL" id="KIZ34287.1"/>
    </source>
</evidence>
<feature type="compositionally biased region" description="Basic and acidic residues" evidence="1">
    <location>
        <begin position="62"/>
        <end position="77"/>
    </location>
</feature>
<accession>A0A0D7E3X7</accession>
<dbReference type="RefSeq" id="WP_014821858.1">
    <property type="nucleotide sequence ID" value="NZ_JBITTV010000003.1"/>
</dbReference>
<evidence type="ECO:0000313" key="4">
    <source>
        <dbReference type="Proteomes" id="UP000032439"/>
    </source>
</evidence>
<feature type="compositionally biased region" description="Gly residues" evidence="1">
    <location>
        <begin position="82"/>
        <end position="101"/>
    </location>
</feature>
<gene>
    <name evidence="3" type="ORF">LO50_17905</name>
</gene>
<feature type="signal peptide" evidence="2">
    <location>
        <begin position="1"/>
        <end position="21"/>
    </location>
</feature>
<dbReference type="Proteomes" id="UP000032439">
    <property type="component" value="Unassembled WGS sequence"/>
</dbReference>
<evidence type="ECO:0000256" key="2">
    <source>
        <dbReference type="SAM" id="SignalP"/>
    </source>
</evidence>
<feature type="chain" id="PRO_5010415280" evidence="2">
    <location>
        <begin position="22"/>
        <end position="108"/>
    </location>
</feature>
<name>A0A0D7E3X7_STUST</name>
<protein>
    <submittedName>
        <fullName evidence="3">Uncharacterized protein</fullName>
    </submittedName>
</protein>